<comment type="caution">
    <text evidence="1">The sequence shown here is derived from an EMBL/GenBank/DDBJ whole genome shotgun (WGS) entry which is preliminary data.</text>
</comment>
<reference evidence="1 2" key="1">
    <citation type="submission" date="2017-11" db="EMBL/GenBank/DDBJ databases">
        <title>Draft Genome Sequence of Sporolactobacillus inulinus NBRC 111894 Isolated from Koso, a Japanese Sugar-Vegetable Fermented Beverage.</title>
        <authorList>
            <person name="Chiou T.Y."/>
            <person name="Oshima K."/>
            <person name="Suda W."/>
            <person name="Hattori M."/>
            <person name="Takahashi T."/>
        </authorList>
    </citation>
    <scope>NUCLEOTIDE SEQUENCE [LARGE SCALE GENOMIC DNA]</scope>
    <source>
        <strain evidence="1 2">NBRC111894</strain>
    </source>
</reference>
<organism evidence="1 2">
    <name type="scientific">Sporolactobacillus inulinus</name>
    <dbReference type="NCBI Taxonomy" id="2078"/>
    <lineage>
        <taxon>Bacteria</taxon>
        <taxon>Bacillati</taxon>
        <taxon>Bacillota</taxon>
        <taxon>Bacilli</taxon>
        <taxon>Bacillales</taxon>
        <taxon>Sporolactobacillaceae</taxon>
        <taxon>Sporolactobacillus</taxon>
    </lineage>
</organism>
<dbReference type="AlphaFoldDB" id="A0A4Y1ZAX9"/>
<accession>A0A4Y1ZAX9</accession>
<evidence type="ECO:0000313" key="2">
    <source>
        <dbReference type="Proteomes" id="UP000319716"/>
    </source>
</evidence>
<sequence>MLRIVRYCSAVVDLVYRKQSDVAVSKRCVYFASTRPTPLT</sequence>
<gene>
    <name evidence="1" type="ORF">NBRC111894_1776</name>
</gene>
<protein>
    <submittedName>
        <fullName evidence="1">Uncharacterized protein</fullName>
    </submittedName>
</protein>
<evidence type="ECO:0000313" key="1">
    <source>
        <dbReference type="EMBL" id="GAY76222.1"/>
    </source>
</evidence>
<dbReference type="Proteomes" id="UP000319716">
    <property type="component" value="Unassembled WGS sequence"/>
</dbReference>
<name>A0A4Y1ZAX9_9BACL</name>
<dbReference type="EMBL" id="BEXB01000012">
    <property type="protein sequence ID" value="GAY76222.1"/>
    <property type="molecule type" value="Genomic_DNA"/>
</dbReference>
<proteinExistence type="predicted"/>